<dbReference type="AlphaFoldDB" id="A0A2S5TH73"/>
<dbReference type="Proteomes" id="UP000238220">
    <property type="component" value="Unassembled WGS sequence"/>
</dbReference>
<sequence>MSHRSHVPGLAALLFAAALSPVLAQGADDDCNVAPPAIAAPAPAAAPAQAWTPPPDLPPVQQAGGLRYVTGGIGTDSAAALRAQRGDYPLAITFGLRDGGRNQFTAGVTAAIEDAAGRQLLSVVTEGPYLYVDLPPGDYLLKAAAPQLGPAQQRRFQLRPGRHIDLLLLWEAQR</sequence>
<keyword evidence="3" id="KW-1185">Reference proteome</keyword>
<evidence type="ECO:0000313" key="2">
    <source>
        <dbReference type="EMBL" id="PPE74330.1"/>
    </source>
</evidence>
<protein>
    <recommendedName>
        <fullName evidence="4">Carboxypeptidase regulatory-like domain-containing protein</fullName>
    </recommendedName>
</protein>
<comment type="caution">
    <text evidence="2">The sequence shown here is derived from an EMBL/GenBank/DDBJ whole genome shotgun (WGS) entry which is preliminary data.</text>
</comment>
<accession>A0A2S5TH73</accession>
<dbReference type="RefSeq" id="WP_104230218.1">
    <property type="nucleotide sequence ID" value="NZ_PSNW01000004.1"/>
</dbReference>
<reference evidence="2 3" key="1">
    <citation type="submission" date="2018-02" db="EMBL/GenBank/DDBJ databases">
        <title>Genome sequencing of Solimonas sp. HR-BB.</title>
        <authorList>
            <person name="Lee Y."/>
            <person name="Jeon C.O."/>
        </authorList>
    </citation>
    <scope>NUCLEOTIDE SEQUENCE [LARGE SCALE GENOMIC DNA]</scope>
    <source>
        <strain evidence="2 3">HR-BB</strain>
    </source>
</reference>
<evidence type="ECO:0000313" key="3">
    <source>
        <dbReference type="Proteomes" id="UP000238220"/>
    </source>
</evidence>
<evidence type="ECO:0000256" key="1">
    <source>
        <dbReference type="SAM" id="SignalP"/>
    </source>
</evidence>
<feature type="chain" id="PRO_5015492905" description="Carboxypeptidase regulatory-like domain-containing protein" evidence="1">
    <location>
        <begin position="25"/>
        <end position="174"/>
    </location>
</feature>
<evidence type="ECO:0008006" key="4">
    <source>
        <dbReference type="Google" id="ProtNLM"/>
    </source>
</evidence>
<name>A0A2S5TH73_9GAMM</name>
<gene>
    <name evidence="2" type="ORF">C3942_09895</name>
</gene>
<dbReference type="EMBL" id="PSNW01000004">
    <property type="protein sequence ID" value="PPE74330.1"/>
    <property type="molecule type" value="Genomic_DNA"/>
</dbReference>
<proteinExistence type="predicted"/>
<feature type="signal peptide" evidence="1">
    <location>
        <begin position="1"/>
        <end position="24"/>
    </location>
</feature>
<keyword evidence="1" id="KW-0732">Signal</keyword>
<dbReference type="OrthoDB" id="8926484at2"/>
<organism evidence="2 3">
    <name type="scientific">Solimonas fluminis</name>
    <dbReference type="NCBI Taxonomy" id="2086571"/>
    <lineage>
        <taxon>Bacteria</taxon>
        <taxon>Pseudomonadati</taxon>
        <taxon>Pseudomonadota</taxon>
        <taxon>Gammaproteobacteria</taxon>
        <taxon>Nevskiales</taxon>
        <taxon>Nevskiaceae</taxon>
        <taxon>Solimonas</taxon>
    </lineage>
</organism>